<dbReference type="InterPro" id="IPR000014">
    <property type="entry name" value="PAS"/>
</dbReference>
<dbReference type="OrthoDB" id="9762141at2"/>
<keyword evidence="1" id="KW-0175">Coiled coil</keyword>
<dbReference type="SMART" id="SM00267">
    <property type="entry name" value="GGDEF"/>
    <property type="match status" value="1"/>
</dbReference>
<dbReference type="SMART" id="SM00091">
    <property type="entry name" value="PAS"/>
    <property type="match status" value="2"/>
</dbReference>
<dbReference type="SMART" id="SM00086">
    <property type="entry name" value="PAC"/>
    <property type="match status" value="1"/>
</dbReference>
<gene>
    <name evidence="6" type="ordered locus">Sgly_2709</name>
</gene>
<organism evidence="6 7">
    <name type="scientific">Syntrophobotulus glycolicus (strain DSM 8271 / FlGlyR)</name>
    <dbReference type="NCBI Taxonomy" id="645991"/>
    <lineage>
        <taxon>Bacteria</taxon>
        <taxon>Bacillati</taxon>
        <taxon>Bacillota</taxon>
        <taxon>Clostridia</taxon>
        <taxon>Eubacteriales</taxon>
        <taxon>Desulfitobacteriaceae</taxon>
        <taxon>Syntrophobotulus</taxon>
    </lineage>
</organism>
<evidence type="ECO:0000313" key="6">
    <source>
        <dbReference type="EMBL" id="ADY56982.1"/>
    </source>
</evidence>
<feature type="domain" description="PAC" evidence="3">
    <location>
        <begin position="224"/>
        <end position="276"/>
    </location>
</feature>
<dbReference type="Pfam" id="PF00563">
    <property type="entry name" value="EAL"/>
    <property type="match status" value="1"/>
</dbReference>
<dbReference type="eggNOG" id="COG5001">
    <property type="taxonomic scope" value="Bacteria"/>
</dbReference>
<dbReference type="InterPro" id="IPR000700">
    <property type="entry name" value="PAS-assoc_C"/>
</dbReference>
<dbReference type="Proteomes" id="UP000007488">
    <property type="component" value="Chromosome"/>
</dbReference>
<dbReference type="InterPro" id="IPR035965">
    <property type="entry name" value="PAS-like_dom_sf"/>
</dbReference>
<evidence type="ECO:0000259" key="5">
    <source>
        <dbReference type="PROSITE" id="PS50887"/>
    </source>
</evidence>
<evidence type="ECO:0000256" key="1">
    <source>
        <dbReference type="SAM" id="Coils"/>
    </source>
</evidence>
<dbReference type="Gene3D" id="3.20.20.450">
    <property type="entry name" value="EAL domain"/>
    <property type="match status" value="1"/>
</dbReference>
<dbReference type="KEGG" id="sgy:Sgly_2709"/>
<dbReference type="InterPro" id="IPR043128">
    <property type="entry name" value="Rev_trsase/Diguanyl_cyclase"/>
</dbReference>
<dbReference type="SUPFAM" id="SSF55785">
    <property type="entry name" value="PYP-like sensor domain (PAS domain)"/>
    <property type="match status" value="2"/>
</dbReference>
<dbReference type="NCBIfam" id="TIGR00229">
    <property type="entry name" value="sensory_box"/>
    <property type="match status" value="1"/>
</dbReference>
<dbReference type="Gene3D" id="3.30.70.270">
    <property type="match status" value="1"/>
</dbReference>
<evidence type="ECO:0000259" key="3">
    <source>
        <dbReference type="PROSITE" id="PS50113"/>
    </source>
</evidence>
<dbReference type="PROSITE" id="PS50883">
    <property type="entry name" value="EAL"/>
    <property type="match status" value="1"/>
</dbReference>
<dbReference type="PROSITE" id="PS50887">
    <property type="entry name" value="GGDEF"/>
    <property type="match status" value="1"/>
</dbReference>
<dbReference type="eggNOG" id="COG3829">
    <property type="taxonomic scope" value="Bacteria"/>
</dbReference>
<dbReference type="InterPro" id="IPR029787">
    <property type="entry name" value="Nucleotide_cyclase"/>
</dbReference>
<dbReference type="CDD" id="cd01949">
    <property type="entry name" value="GGDEF"/>
    <property type="match status" value="1"/>
</dbReference>
<reference evidence="7" key="2">
    <citation type="submission" date="2011-02" db="EMBL/GenBank/DDBJ databases">
        <title>The complete genome of Syntrophobotulus glycolicus DSM 8271.</title>
        <authorList>
            <person name="Lucas S."/>
            <person name="Copeland A."/>
            <person name="Lapidus A."/>
            <person name="Bruce D."/>
            <person name="Goodwin L."/>
            <person name="Pitluck S."/>
            <person name="Kyrpides N."/>
            <person name="Mavromatis K."/>
            <person name="Pagani I."/>
            <person name="Ivanova N."/>
            <person name="Mikhailova N."/>
            <person name="Chertkov O."/>
            <person name="Held B."/>
            <person name="Detter J.C."/>
            <person name="Tapia R."/>
            <person name="Han C."/>
            <person name="Land M."/>
            <person name="Hauser L."/>
            <person name="Markowitz V."/>
            <person name="Cheng J.-F."/>
            <person name="Hugenholtz P."/>
            <person name="Woyke T."/>
            <person name="Wu D."/>
            <person name="Spring S."/>
            <person name="Schroeder M."/>
            <person name="Brambilla E."/>
            <person name="Klenk H.-P."/>
            <person name="Eisen J.A."/>
        </authorList>
    </citation>
    <scope>NUCLEOTIDE SEQUENCE [LARGE SCALE GENOMIC DNA]</scope>
    <source>
        <strain evidence="7">DSM 8271 / FlGlyR</strain>
    </source>
</reference>
<dbReference type="SUPFAM" id="SSF141868">
    <property type="entry name" value="EAL domain-like"/>
    <property type="match status" value="1"/>
</dbReference>
<evidence type="ECO:0000259" key="2">
    <source>
        <dbReference type="PROSITE" id="PS50112"/>
    </source>
</evidence>
<dbReference type="InterPro" id="IPR001633">
    <property type="entry name" value="EAL_dom"/>
</dbReference>
<dbReference type="PANTHER" id="PTHR44757">
    <property type="entry name" value="DIGUANYLATE CYCLASE DGCP"/>
    <property type="match status" value="1"/>
</dbReference>
<dbReference type="InterPro" id="IPR001610">
    <property type="entry name" value="PAC"/>
</dbReference>
<dbReference type="InterPro" id="IPR000160">
    <property type="entry name" value="GGDEF_dom"/>
</dbReference>
<accession>F0SXS1</accession>
<evidence type="ECO:0000313" key="7">
    <source>
        <dbReference type="Proteomes" id="UP000007488"/>
    </source>
</evidence>
<dbReference type="InterPro" id="IPR052155">
    <property type="entry name" value="Biofilm_reg_signaling"/>
</dbReference>
<feature type="coiled-coil region" evidence="1">
    <location>
        <begin position="130"/>
        <end position="160"/>
    </location>
</feature>
<dbReference type="CDD" id="cd01948">
    <property type="entry name" value="EAL"/>
    <property type="match status" value="1"/>
</dbReference>
<dbReference type="Gene3D" id="3.30.450.20">
    <property type="entry name" value="PAS domain"/>
    <property type="match status" value="2"/>
</dbReference>
<dbReference type="NCBIfam" id="TIGR00254">
    <property type="entry name" value="GGDEF"/>
    <property type="match status" value="1"/>
</dbReference>
<dbReference type="CDD" id="cd00130">
    <property type="entry name" value="PAS"/>
    <property type="match status" value="2"/>
</dbReference>
<dbReference type="STRING" id="645991.Sgly_2709"/>
<dbReference type="AlphaFoldDB" id="F0SXS1"/>
<dbReference type="EMBL" id="CP002547">
    <property type="protein sequence ID" value="ADY56982.1"/>
    <property type="molecule type" value="Genomic_DNA"/>
</dbReference>
<feature type="domain" description="PAS" evidence="2">
    <location>
        <begin position="5"/>
        <end position="69"/>
    </location>
</feature>
<evidence type="ECO:0000259" key="4">
    <source>
        <dbReference type="PROSITE" id="PS50883"/>
    </source>
</evidence>
<protein>
    <submittedName>
        <fullName evidence="6">Diguanylate cyclase/phosphodiesterase with PAS/PAC sensor(S)</fullName>
    </submittedName>
</protein>
<feature type="domain" description="PAS" evidence="2">
    <location>
        <begin position="150"/>
        <end position="205"/>
    </location>
</feature>
<dbReference type="PANTHER" id="PTHR44757:SF2">
    <property type="entry name" value="BIOFILM ARCHITECTURE MAINTENANCE PROTEIN MBAA"/>
    <property type="match status" value="1"/>
</dbReference>
<dbReference type="Pfam" id="PF00990">
    <property type="entry name" value="GGDEF"/>
    <property type="match status" value="1"/>
</dbReference>
<proteinExistence type="predicted"/>
<dbReference type="PROSITE" id="PS50113">
    <property type="entry name" value="PAC"/>
    <property type="match status" value="1"/>
</dbReference>
<dbReference type="HOGENOM" id="CLU_000445_70_20_9"/>
<dbReference type="PROSITE" id="PS50112">
    <property type="entry name" value="PAS"/>
    <property type="match status" value="2"/>
</dbReference>
<keyword evidence="7" id="KW-1185">Reference proteome</keyword>
<dbReference type="RefSeq" id="WP_013625802.1">
    <property type="nucleotide sequence ID" value="NC_015172.1"/>
</dbReference>
<dbReference type="SUPFAM" id="SSF55073">
    <property type="entry name" value="Nucleotide cyclase"/>
    <property type="match status" value="1"/>
</dbReference>
<dbReference type="InterPro" id="IPR035919">
    <property type="entry name" value="EAL_sf"/>
</dbReference>
<feature type="domain" description="GGDEF" evidence="5">
    <location>
        <begin position="308"/>
        <end position="441"/>
    </location>
</feature>
<feature type="domain" description="EAL" evidence="4">
    <location>
        <begin position="450"/>
        <end position="704"/>
    </location>
</feature>
<dbReference type="Pfam" id="PF13426">
    <property type="entry name" value="PAS_9"/>
    <property type="match status" value="2"/>
</dbReference>
<dbReference type="SMART" id="SM00052">
    <property type="entry name" value="EAL"/>
    <property type="match status" value="1"/>
</dbReference>
<name>F0SXS1_SYNGF</name>
<reference evidence="6 7" key="1">
    <citation type="journal article" date="2011" name="Stand. Genomic Sci.">
        <title>Complete genome sequence of Syntrophobotulus glycolicus type strain (FlGlyR).</title>
        <authorList>
            <person name="Han C."/>
            <person name="Mwirichia R."/>
            <person name="Chertkov O."/>
            <person name="Held B."/>
            <person name="Lapidus A."/>
            <person name="Nolan M."/>
            <person name="Lucas S."/>
            <person name="Hammon N."/>
            <person name="Deshpande S."/>
            <person name="Cheng J.F."/>
            <person name="Tapia R."/>
            <person name="Goodwin L."/>
            <person name="Pitluck S."/>
            <person name="Huntemann M."/>
            <person name="Liolios K."/>
            <person name="Ivanova N."/>
            <person name="Pagani I."/>
            <person name="Mavromatis K."/>
            <person name="Ovchinikova G."/>
            <person name="Pati A."/>
            <person name="Chen A."/>
            <person name="Palaniappan K."/>
            <person name="Land M."/>
            <person name="Hauser L."/>
            <person name="Brambilla E.M."/>
            <person name="Rohde M."/>
            <person name="Spring S."/>
            <person name="Sikorski J."/>
            <person name="Goker M."/>
            <person name="Woyke T."/>
            <person name="Bristow J."/>
            <person name="Eisen J.A."/>
            <person name="Markowitz V."/>
            <person name="Hugenholtz P."/>
            <person name="Kyrpides N.C."/>
            <person name="Klenk H.P."/>
            <person name="Detter J.C."/>
        </authorList>
    </citation>
    <scope>NUCLEOTIDE SEQUENCE [LARGE SCALE GENOMIC DNA]</scope>
    <source>
        <strain evidence="7">DSM 8271 / FlGlyR</strain>
    </source>
</reference>
<sequence>MIINTQDSLKFLVENTNDAYILFQTIGREDRTIDLTIVEISASFEKIAGYQREELLHKDLKELFPDSRSDHPDWAEVLKNTVLHHQLLSFEYFSNLNETYYSVIIIPFTSKQRLVYFLDITQTKRNESKITQKNHELIQLKKEKKEIELSEKRYKTLVNNLGDIIYTCNLRGMITMVNKMFCQLTGKTEKKILGTRITDYFNPENTAIAWDRAIAELMLTGEPAHLEYQYFLPDGSSRFYYATLSPISDLNKKIVGFIGSNHDITSLKINEQKMISLAYHDSLTKLPNKTLFLDRLRTAISIAERNKVKIGVAFVDLDNFKELNAVYGHDHGDKLLFEVAQKLVSCVRSYDTVARFGEDKFLVLFQHLIHVNELFTVFERIRLALFTPFSIGRHSISLTASIGIGIYPDDGVDANEIILNANTAMDKAKKMGKNCYYFYNDQFKEALNRQNMLRTMLISAMNNQEFLLYYQPQYEIPTRRLRGFEALLRWNNPAFGLILPVEFIKIAEETKQIIPLGKWVIKNACEVCKMINDKYGLNLIVSVNISLVQLQEKDFFDTIMETVKHSGIKPSNLELDIKENVIMENFDYMVSVLKKLKKAGIRIALDDFGLSNLSLSQLKRLPLDMVKLDKELLNYIEYPNSQGALTDSIIDLIHHLDIEMLAEGVENKEQVDYLLKGNCDNIQGFFFAEPVAREKIEEIIEKGVSENEAQSRMIQKIGLTYEELFKQPARYLGKNWDIRQ</sequence>